<dbReference type="CDD" id="cd02803">
    <property type="entry name" value="OYE_like_FMN_family"/>
    <property type="match status" value="1"/>
</dbReference>
<dbReference type="InterPro" id="IPR001155">
    <property type="entry name" value="OxRdtase_FMN_N"/>
</dbReference>
<proteinExistence type="predicted"/>
<accession>A0A2K9LJ16</accession>
<dbReference type="Gene3D" id="3.20.20.70">
    <property type="entry name" value="Aldolase class I"/>
    <property type="match status" value="1"/>
</dbReference>
<feature type="domain" description="NADH:flavin oxidoreductase/NADH oxidase N-terminal" evidence="3">
    <location>
        <begin position="13"/>
        <end position="256"/>
    </location>
</feature>
<dbReference type="SUPFAM" id="SSF51395">
    <property type="entry name" value="FMN-linked oxidoreductases"/>
    <property type="match status" value="1"/>
</dbReference>
<dbReference type="GO" id="GO:0016491">
    <property type="term" value="F:oxidoreductase activity"/>
    <property type="evidence" value="ECO:0007669"/>
    <property type="project" value="UniProtKB-KW"/>
</dbReference>
<organism evidence="4 5">
    <name type="scientific">Ketobacter alkanivorans</name>
    <dbReference type="NCBI Taxonomy" id="1917421"/>
    <lineage>
        <taxon>Bacteria</taxon>
        <taxon>Pseudomonadati</taxon>
        <taxon>Pseudomonadota</taxon>
        <taxon>Gammaproteobacteria</taxon>
        <taxon>Pseudomonadales</taxon>
        <taxon>Ketobacteraceae</taxon>
        <taxon>Ketobacter</taxon>
    </lineage>
</organism>
<dbReference type="OrthoDB" id="8523426at2"/>
<keyword evidence="1" id="KW-0285">Flavoprotein</keyword>
<dbReference type="Proteomes" id="UP000235116">
    <property type="component" value="Chromosome"/>
</dbReference>
<gene>
    <name evidence="4" type="ORF">Kalk_07540</name>
</gene>
<dbReference type="EMBL" id="CP022684">
    <property type="protein sequence ID" value="AUM12272.1"/>
    <property type="molecule type" value="Genomic_DNA"/>
</dbReference>
<evidence type="ECO:0000256" key="2">
    <source>
        <dbReference type="ARBA" id="ARBA00023002"/>
    </source>
</evidence>
<keyword evidence="2" id="KW-0560">Oxidoreductase</keyword>
<reference evidence="5" key="1">
    <citation type="submission" date="2017-08" db="EMBL/GenBank/DDBJ databases">
        <title>Direct submision.</title>
        <authorList>
            <person name="Kim S.-J."/>
            <person name="Rhee S.-K."/>
        </authorList>
    </citation>
    <scope>NUCLEOTIDE SEQUENCE [LARGE SCALE GENOMIC DNA]</scope>
    <source>
        <strain evidence="5">GI5</strain>
    </source>
</reference>
<dbReference type="InterPro" id="IPR051799">
    <property type="entry name" value="NADH_flavin_oxidoreductase"/>
</dbReference>
<dbReference type="KEGG" id="kak:Kalk_07540"/>
<dbReference type="PANTHER" id="PTHR43656">
    <property type="entry name" value="BINDING OXIDOREDUCTASE, PUTATIVE (AFU_ORTHOLOGUE AFUA_2G08260)-RELATED"/>
    <property type="match status" value="1"/>
</dbReference>
<dbReference type="InterPro" id="IPR013785">
    <property type="entry name" value="Aldolase_TIM"/>
</dbReference>
<name>A0A2K9LJ16_9GAMM</name>
<dbReference type="AlphaFoldDB" id="A0A2K9LJ16"/>
<evidence type="ECO:0000259" key="3">
    <source>
        <dbReference type="Pfam" id="PF00724"/>
    </source>
</evidence>
<evidence type="ECO:0000256" key="1">
    <source>
        <dbReference type="ARBA" id="ARBA00022630"/>
    </source>
</evidence>
<dbReference type="PANTHER" id="PTHR43656:SF2">
    <property type="entry name" value="BINDING OXIDOREDUCTASE, PUTATIVE (AFU_ORTHOLOGUE AFUA_2G08260)-RELATED"/>
    <property type="match status" value="1"/>
</dbReference>
<dbReference type="Pfam" id="PF00724">
    <property type="entry name" value="Oxidored_FMN"/>
    <property type="match status" value="1"/>
</dbReference>
<dbReference type="RefSeq" id="WP_101893608.1">
    <property type="nucleotide sequence ID" value="NZ_CP022684.1"/>
</dbReference>
<protein>
    <submittedName>
        <fullName evidence="4">Oxidoreductase</fullName>
    </submittedName>
</protein>
<evidence type="ECO:0000313" key="4">
    <source>
        <dbReference type="EMBL" id="AUM12272.1"/>
    </source>
</evidence>
<dbReference type="GO" id="GO:0010181">
    <property type="term" value="F:FMN binding"/>
    <property type="evidence" value="ECO:0007669"/>
    <property type="project" value="InterPro"/>
</dbReference>
<sequence>MNEQLQRCFSSAQLNGLQLKNRLIKAGTFEGMTPEGKISPRLQQFHERIAQGGIAMTTIGYCAVENDGRLNENMMYMHEGIRRPLAAMIESLHSLGTKVSGQMGHGGGFSKNRHLERKRPLGPSFGINMLGVTQGMLFCDAMSHSDIKALIKTYQRSAVFMKSVGFDCLEIHFGHGYGLCQFMSPKTNRRKDEYGGSLNNRMRLPLQILEGVRHSVGEHFPIIGKISLTEGVKGGLDYDDAIEIAKLLEKGGIDGIITSGGTSTMNPMIMFRGGNILQPMLKAEKSALMRLMLHLAGPKLFKDYPYEELYFLEQAKRIRDAVDCNLIYVGGASSNASFETLMQHGFDFIQLGRTLLSDPDLPLQAQRQQTYTSRCNHCNECVATIEHPAGIHCTRFSPEAPTILQ</sequence>
<keyword evidence="5" id="KW-1185">Reference proteome</keyword>
<evidence type="ECO:0000313" key="5">
    <source>
        <dbReference type="Proteomes" id="UP000235116"/>
    </source>
</evidence>